<dbReference type="SUPFAM" id="SSF110069">
    <property type="entry name" value="ApaG-like"/>
    <property type="match status" value="1"/>
</dbReference>
<dbReference type="InterPro" id="IPR007474">
    <property type="entry name" value="ApaG_domain"/>
</dbReference>
<dbReference type="InterPro" id="IPR036767">
    <property type="entry name" value="ApaG_sf"/>
</dbReference>
<sequence length="124" mass="13681">MKSYLVDVTVATEYLPNQSEPGQKQFVFSYTITIKNNGAEPVQLLSRKWEITDADGKTTEVIGEGVVGKQPTIQPGKTFTYTSGTVLRTPIGHMQGSYGMVNPNGEHWDLDIPVFTLAKPNILH</sequence>
<dbReference type="Proteomes" id="UP000288212">
    <property type="component" value="Unassembled WGS sequence"/>
</dbReference>
<dbReference type="OrthoDB" id="9795226at2"/>
<evidence type="ECO:0000313" key="5">
    <source>
        <dbReference type="Proteomes" id="UP000288212"/>
    </source>
</evidence>
<comment type="caution">
    <text evidence="4">The sequence shown here is derived from an EMBL/GenBank/DDBJ whole genome shotgun (WGS) entry which is preliminary data.</text>
</comment>
<dbReference type="HAMAP" id="MF_00791">
    <property type="entry name" value="ApaG"/>
    <property type="match status" value="1"/>
</dbReference>
<gene>
    <name evidence="2" type="primary">apaG</name>
    <name evidence="4" type="ORF">CWE06_07060</name>
</gene>
<protein>
    <recommendedName>
        <fullName evidence="1 2">Protein ApaG</fullName>
    </recommendedName>
</protein>
<dbReference type="NCBIfam" id="NF003967">
    <property type="entry name" value="PRK05461.1"/>
    <property type="match status" value="1"/>
</dbReference>
<dbReference type="InterPro" id="IPR023065">
    <property type="entry name" value="Uncharacterised_ApaG"/>
</dbReference>
<organism evidence="4 5">
    <name type="scientific">Aliidiomarina haloalkalitolerans</name>
    <dbReference type="NCBI Taxonomy" id="859059"/>
    <lineage>
        <taxon>Bacteria</taxon>
        <taxon>Pseudomonadati</taxon>
        <taxon>Pseudomonadota</taxon>
        <taxon>Gammaproteobacteria</taxon>
        <taxon>Alteromonadales</taxon>
        <taxon>Idiomarinaceae</taxon>
        <taxon>Aliidiomarina</taxon>
    </lineage>
</organism>
<proteinExistence type="inferred from homology"/>
<keyword evidence="5" id="KW-1185">Reference proteome</keyword>
<accession>A0A432VTH4</accession>
<dbReference type="Gene3D" id="2.60.40.1470">
    <property type="entry name" value="ApaG domain"/>
    <property type="match status" value="1"/>
</dbReference>
<dbReference type="PANTHER" id="PTHR14289:SF16">
    <property type="entry name" value="POLYMERASE DELTA-INTERACTING PROTEIN 2"/>
    <property type="match status" value="1"/>
</dbReference>
<dbReference type="PANTHER" id="PTHR14289">
    <property type="entry name" value="F-BOX ONLY PROTEIN 3"/>
    <property type="match status" value="1"/>
</dbReference>
<evidence type="ECO:0000313" key="4">
    <source>
        <dbReference type="EMBL" id="RUO19791.1"/>
    </source>
</evidence>
<evidence type="ECO:0000256" key="1">
    <source>
        <dbReference type="ARBA" id="ARBA00017693"/>
    </source>
</evidence>
<evidence type="ECO:0000259" key="3">
    <source>
        <dbReference type="PROSITE" id="PS51087"/>
    </source>
</evidence>
<dbReference type="Pfam" id="PF04379">
    <property type="entry name" value="DUF525"/>
    <property type="match status" value="1"/>
</dbReference>
<evidence type="ECO:0000256" key="2">
    <source>
        <dbReference type="HAMAP-Rule" id="MF_00791"/>
    </source>
</evidence>
<name>A0A432VTH4_9GAMM</name>
<dbReference type="RefSeq" id="WP_126792571.1">
    <property type="nucleotide sequence ID" value="NZ_PIPI01000004.1"/>
</dbReference>
<dbReference type="PROSITE" id="PS51087">
    <property type="entry name" value="APAG"/>
    <property type="match status" value="1"/>
</dbReference>
<feature type="domain" description="ApaG" evidence="3">
    <location>
        <begin position="1"/>
        <end position="124"/>
    </location>
</feature>
<dbReference type="EMBL" id="PIPI01000004">
    <property type="protein sequence ID" value="RUO19791.1"/>
    <property type="molecule type" value="Genomic_DNA"/>
</dbReference>
<dbReference type="GO" id="GO:0070987">
    <property type="term" value="P:error-free translesion synthesis"/>
    <property type="evidence" value="ECO:0007669"/>
    <property type="project" value="TreeGrafter"/>
</dbReference>
<reference evidence="4 5" key="1">
    <citation type="journal article" date="2011" name="Front. Microbiol.">
        <title>Genomic signatures of strain selection and enhancement in Bacillus atrophaeus var. globigii, a historical biowarfare simulant.</title>
        <authorList>
            <person name="Gibbons H.S."/>
            <person name="Broomall S.M."/>
            <person name="McNew L.A."/>
            <person name="Daligault H."/>
            <person name="Chapman C."/>
            <person name="Bruce D."/>
            <person name="Karavis M."/>
            <person name="Krepps M."/>
            <person name="McGregor P.A."/>
            <person name="Hong C."/>
            <person name="Park K.H."/>
            <person name="Akmal A."/>
            <person name="Feldman A."/>
            <person name="Lin J.S."/>
            <person name="Chang W.E."/>
            <person name="Higgs B.W."/>
            <person name="Demirev P."/>
            <person name="Lindquist J."/>
            <person name="Liem A."/>
            <person name="Fochler E."/>
            <person name="Read T.D."/>
            <person name="Tapia R."/>
            <person name="Johnson S."/>
            <person name="Bishop-Lilly K.A."/>
            <person name="Detter C."/>
            <person name="Han C."/>
            <person name="Sozhamannan S."/>
            <person name="Rosenzweig C.N."/>
            <person name="Skowronski E.W."/>
        </authorList>
    </citation>
    <scope>NUCLEOTIDE SEQUENCE [LARGE SCALE GENOMIC DNA]</scope>
    <source>
        <strain evidence="4 5">AK5</strain>
    </source>
</reference>
<dbReference type="AlphaFoldDB" id="A0A432VTH4"/>